<dbReference type="SUPFAM" id="SSF81665">
    <property type="entry name" value="Calcium ATPase, transmembrane domain M"/>
    <property type="match status" value="1"/>
</dbReference>
<evidence type="ECO:0000256" key="2">
    <source>
        <dbReference type="SAM" id="Phobius"/>
    </source>
</evidence>
<dbReference type="Gene3D" id="1.20.1110.10">
    <property type="entry name" value="Calcium-transporting ATPase, transmembrane domain"/>
    <property type="match status" value="1"/>
</dbReference>
<evidence type="ECO:0000313" key="4">
    <source>
        <dbReference type="Proteomes" id="UP000238479"/>
    </source>
</evidence>
<dbReference type="STRING" id="74649.A0A2P6RVG7"/>
<feature type="transmembrane region" description="Helical" evidence="2">
    <location>
        <begin position="54"/>
        <end position="75"/>
    </location>
</feature>
<dbReference type="PANTHER" id="PTHR24093:SF520">
    <property type="entry name" value="CALCIUM-TRANSPORTING ATPASE 9, PLASMA MEMBRANE-TYPE"/>
    <property type="match status" value="1"/>
</dbReference>
<feature type="transmembrane region" description="Helical" evidence="2">
    <location>
        <begin position="165"/>
        <end position="185"/>
    </location>
</feature>
<dbReference type="GO" id="GO:0005886">
    <property type="term" value="C:plasma membrane"/>
    <property type="evidence" value="ECO:0007669"/>
    <property type="project" value="TreeGrafter"/>
</dbReference>
<dbReference type="Proteomes" id="UP000238479">
    <property type="component" value="Chromosome 2"/>
</dbReference>
<keyword evidence="2" id="KW-1133">Transmembrane helix</keyword>
<feature type="transmembrane region" description="Helical" evidence="2">
    <location>
        <begin position="138"/>
        <end position="159"/>
    </location>
</feature>
<keyword evidence="3" id="KW-0378">Hydrolase</keyword>
<dbReference type="EC" id="3.6.3.8" evidence="3"/>
<dbReference type="PANTHER" id="PTHR24093">
    <property type="entry name" value="CATION TRANSPORTING ATPASE"/>
    <property type="match status" value="1"/>
</dbReference>
<evidence type="ECO:0000313" key="3">
    <source>
        <dbReference type="EMBL" id="PRQ50425.1"/>
    </source>
</evidence>
<accession>A0A2P6RVG7</accession>
<gene>
    <name evidence="3" type="ORF">RchiOBHm_Chr2g0133041</name>
</gene>
<dbReference type="GO" id="GO:0005388">
    <property type="term" value="F:P-type calcium transporter activity"/>
    <property type="evidence" value="ECO:0007669"/>
    <property type="project" value="TreeGrafter"/>
</dbReference>
<keyword evidence="4" id="KW-1185">Reference proteome</keyword>
<dbReference type="AlphaFoldDB" id="A0A2P6RVG7"/>
<reference evidence="3 4" key="1">
    <citation type="journal article" date="2018" name="Nat. Genet.">
        <title>The Rosa genome provides new insights in the design of modern roses.</title>
        <authorList>
            <person name="Bendahmane M."/>
        </authorList>
    </citation>
    <scope>NUCLEOTIDE SEQUENCE [LARGE SCALE GENOMIC DNA]</scope>
    <source>
        <strain evidence="4">cv. Old Blush</strain>
    </source>
</reference>
<proteinExistence type="predicted"/>
<dbReference type="EMBL" id="PDCK01000040">
    <property type="protein sequence ID" value="PRQ50425.1"/>
    <property type="molecule type" value="Genomic_DNA"/>
</dbReference>
<sequence length="202" mass="21848">MKMGIERVLKEKFADALKDIQQVFDEENRETTVEVLKGPNAPFLMSGCKIADGVGTMLVMSVGSNTGWGLLMASISEDTGEEAPLQVHLNGLATFIGIIGLSVAALVLIILLIKYSARLEFDTDKTSFLKAVYGGVKIFTIAVSEVSGCLLGFMFYVGLFDNFRIIQVTILVVAVPECLPLVITLREVAATTFFLGCNNTGR</sequence>
<dbReference type="Gramene" id="PRQ50425">
    <property type="protein sequence ID" value="PRQ50425"/>
    <property type="gene ID" value="RchiOBHm_Chr2g0133041"/>
</dbReference>
<keyword evidence="1" id="KW-0460">Magnesium</keyword>
<feature type="transmembrane region" description="Helical" evidence="2">
    <location>
        <begin position="95"/>
        <end position="117"/>
    </location>
</feature>
<protein>
    <submittedName>
        <fullName evidence="3">Putative calcium-transporting ATPase</fullName>
        <ecNumber evidence="3">3.6.3.8</ecNumber>
    </submittedName>
</protein>
<keyword evidence="2" id="KW-0472">Membrane</keyword>
<organism evidence="3 4">
    <name type="scientific">Rosa chinensis</name>
    <name type="common">China rose</name>
    <dbReference type="NCBI Taxonomy" id="74649"/>
    <lineage>
        <taxon>Eukaryota</taxon>
        <taxon>Viridiplantae</taxon>
        <taxon>Streptophyta</taxon>
        <taxon>Embryophyta</taxon>
        <taxon>Tracheophyta</taxon>
        <taxon>Spermatophyta</taxon>
        <taxon>Magnoliopsida</taxon>
        <taxon>eudicotyledons</taxon>
        <taxon>Gunneridae</taxon>
        <taxon>Pentapetalae</taxon>
        <taxon>rosids</taxon>
        <taxon>fabids</taxon>
        <taxon>Rosales</taxon>
        <taxon>Rosaceae</taxon>
        <taxon>Rosoideae</taxon>
        <taxon>Rosoideae incertae sedis</taxon>
        <taxon>Rosa</taxon>
    </lineage>
</organism>
<name>A0A2P6RVG7_ROSCH</name>
<comment type="caution">
    <text evidence="3">The sequence shown here is derived from an EMBL/GenBank/DDBJ whole genome shotgun (WGS) entry which is preliminary data.</text>
</comment>
<dbReference type="GO" id="GO:0016787">
    <property type="term" value="F:hydrolase activity"/>
    <property type="evidence" value="ECO:0007669"/>
    <property type="project" value="UniProtKB-KW"/>
</dbReference>
<keyword evidence="2" id="KW-0812">Transmembrane</keyword>
<dbReference type="InterPro" id="IPR023298">
    <property type="entry name" value="ATPase_P-typ_TM_dom_sf"/>
</dbReference>
<evidence type="ECO:0000256" key="1">
    <source>
        <dbReference type="ARBA" id="ARBA00022842"/>
    </source>
</evidence>